<sequence>MDIKERQNLRNLCLKEEYEYYFNSYGYNGHHIELNLADEREKETYLALLYLEDKKLINIKKGNVQGESTITITSLGIDEVEKLILENEVNKK</sequence>
<dbReference type="AlphaFoldDB" id="A0A7Y0EJ24"/>
<proteinExistence type="predicted"/>
<evidence type="ECO:0000313" key="2">
    <source>
        <dbReference type="Proteomes" id="UP000537131"/>
    </source>
</evidence>
<name>A0A7Y0EJ24_9CLOT</name>
<organism evidence="1 2">
    <name type="scientific">Clostridium muellerianum</name>
    <dbReference type="NCBI Taxonomy" id="2716538"/>
    <lineage>
        <taxon>Bacteria</taxon>
        <taxon>Bacillati</taxon>
        <taxon>Bacillota</taxon>
        <taxon>Clostridia</taxon>
        <taxon>Eubacteriales</taxon>
        <taxon>Clostridiaceae</taxon>
        <taxon>Clostridium</taxon>
    </lineage>
</organism>
<comment type="caution">
    <text evidence="1">The sequence shown here is derived from an EMBL/GenBank/DDBJ whole genome shotgun (WGS) entry which is preliminary data.</text>
</comment>
<keyword evidence="2" id="KW-1185">Reference proteome</keyword>
<dbReference type="Proteomes" id="UP000537131">
    <property type="component" value="Unassembled WGS sequence"/>
</dbReference>
<dbReference type="EMBL" id="JABBNI010000036">
    <property type="protein sequence ID" value="NMM64385.1"/>
    <property type="molecule type" value="Genomic_DNA"/>
</dbReference>
<reference evidence="1 2" key="1">
    <citation type="submission" date="2020-04" db="EMBL/GenBank/DDBJ databases">
        <authorList>
            <person name="Doyle D.A."/>
        </authorList>
    </citation>
    <scope>NUCLEOTIDE SEQUENCE [LARGE SCALE GENOMIC DNA]</scope>
    <source>
        <strain evidence="1 2">P21</strain>
    </source>
</reference>
<dbReference type="RefSeq" id="WP_169298967.1">
    <property type="nucleotide sequence ID" value="NZ_JABBNI010000036.1"/>
</dbReference>
<reference evidence="1 2" key="2">
    <citation type="submission" date="2020-06" db="EMBL/GenBank/DDBJ databases">
        <title>Complete Genome Sequence of Clostridium muelleri sp. nov. P21T, an Acid-Alcohol Producing Acetogen Isolated from Old Hay.</title>
        <authorList>
            <person name="Duncan K.E."/>
            <person name="Tanner R.S."/>
        </authorList>
    </citation>
    <scope>NUCLEOTIDE SEQUENCE [LARGE SCALE GENOMIC DNA]</scope>
    <source>
        <strain evidence="1 2">P21</strain>
    </source>
</reference>
<evidence type="ECO:0000313" key="1">
    <source>
        <dbReference type="EMBL" id="NMM64385.1"/>
    </source>
</evidence>
<accession>A0A7Y0EJ24</accession>
<protein>
    <submittedName>
        <fullName evidence="1">Uncharacterized protein</fullName>
    </submittedName>
</protein>
<gene>
    <name evidence="1" type="ORF">HBE96_17330</name>
</gene>